<dbReference type="InterPro" id="IPR043519">
    <property type="entry name" value="NT_sf"/>
</dbReference>
<accession>A0A1W1BID7</accession>
<reference evidence="2" key="1">
    <citation type="submission" date="2016-10" db="EMBL/GenBank/DDBJ databases">
        <authorList>
            <person name="de Groot N.N."/>
        </authorList>
    </citation>
    <scope>NUCLEOTIDE SEQUENCE</scope>
</reference>
<dbReference type="SMART" id="SM00954">
    <property type="entry name" value="RelA_SpoT"/>
    <property type="match status" value="1"/>
</dbReference>
<dbReference type="Gene3D" id="3.30.460.10">
    <property type="entry name" value="Beta Polymerase, domain 2"/>
    <property type="match status" value="1"/>
</dbReference>
<evidence type="ECO:0000313" key="2">
    <source>
        <dbReference type="EMBL" id="SFV53268.1"/>
    </source>
</evidence>
<dbReference type="InterPro" id="IPR007685">
    <property type="entry name" value="RelA_SpoT"/>
</dbReference>
<dbReference type="GO" id="GO:0015969">
    <property type="term" value="P:guanosine tetraphosphate metabolic process"/>
    <property type="evidence" value="ECO:0007669"/>
    <property type="project" value="InterPro"/>
</dbReference>
<feature type="domain" description="RelA/SpoT" evidence="1">
    <location>
        <begin position="118"/>
        <end position="286"/>
    </location>
</feature>
<gene>
    <name evidence="2" type="ORF">MNB_SV-6-46</name>
</gene>
<dbReference type="SUPFAM" id="SSF81301">
    <property type="entry name" value="Nucleotidyltransferase"/>
    <property type="match status" value="2"/>
</dbReference>
<name>A0A1W1BID7_9ZZZZ</name>
<protein>
    <recommendedName>
        <fullName evidence="1">RelA/SpoT domain-containing protein</fullName>
    </recommendedName>
</protein>
<proteinExistence type="predicted"/>
<dbReference type="EMBL" id="FPHC01000028">
    <property type="protein sequence ID" value="SFV53268.1"/>
    <property type="molecule type" value="Genomic_DNA"/>
</dbReference>
<organism evidence="2">
    <name type="scientific">hydrothermal vent metagenome</name>
    <dbReference type="NCBI Taxonomy" id="652676"/>
    <lineage>
        <taxon>unclassified sequences</taxon>
        <taxon>metagenomes</taxon>
        <taxon>ecological metagenomes</taxon>
    </lineage>
</organism>
<evidence type="ECO:0000259" key="1">
    <source>
        <dbReference type="SMART" id="SM00954"/>
    </source>
</evidence>
<dbReference type="AlphaFoldDB" id="A0A1W1BID7"/>
<sequence length="699" mass="83192">MHSYVETHHLSPKPKYYKLDKLKIMIDEILFEQSVASKIDKENYSIFRDNIIKCMEIYYKFVGIDESVIEQKGKLAPVGLLPRFTKSLIGYFRKLEGDIPDNNEMKTLKYSGLNSIKIRYKYTDSVIKKIVKLGLRDSTIFDNPLEIFLKGGALHDLIGIQFVCSYPYEKEWIARSLYNFFEYDHRTDDHLIYGFYTVRKKSGYRGLHCDNTLFNPRFDHNFSKEPKSVSVASDGIFDIVTADSSDSDLLHILKDYFNIEIQIHTTFENLWATMEHTKSYNIQAKGRGRNSEITVQWKLLSDTMHNLEQQFEQLQIDTEQAQFKAAHHKGYTFVNDLLKSIDSSAYDLYINSTNKIYSLEDILRSHEISRYEYVEKLYEEAEYIYSFAQREKNLSVKTIFLLHSSYIYYGLSTYQEYFNDRDIKQFVKKSQEYYYEIHNFLNENQTIFKGNLLNIVATIRYLYLEHKHRLGLMVSNGGDYDKNVDIFLRGLTLLNELNDDDLHYFKEDNSSYLKIIHSFDTMAREWELFDKKDTKSHMVREAIRKFRAYYINISLKLHFQMLLSRDKITNVGLVVKFYTTLIWHGIILPIDGLREIIKYSAYDRIERSDLFYYELSAYRFLMMCCCDDESGFCLDDSRKDVDFTRVKHLQNYHKENMMQHLFRIERDEPEPEFEKAKLYFEKLTGSRFQVDHFSDHFPL</sequence>